<proteinExistence type="predicted"/>
<evidence type="ECO:0000313" key="1">
    <source>
        <dbReference type="EMBL" id="WXG68684.1"/>
    </source>
</evidence>
<gene>
    <name evidence="1" type="ORF">WDS16_26460</name>
</gene>
<reference evidence="1 2" key="1">
    <citation type="submission" date="2024-03" db="EMBL/GenBank/DDBJ databases">
        <title>Natural products discovery in diverse microorganisms through a two-stage MS feature dereplication strategy.</title>
        <authorList>
            <person name="Zhang R."/>
        </authorList>
    </citation>
    <scope>NUCLEOTIDE SEQUENCE [LARGE SCALE GENOMIC DNA]</scope>
    <source>
        <strain evidence="1 2">18930</strain>
    </source>
</reference>
<dbReference type="EMBL" id="CP147846">
    <property type="protein sequence ID" value="WXG68684.1"/>
    <property type="molecule type" value="Genomic_DNA"/>
</dbReference>
<keyword evidence="2" id="KW-1185">Reference proteome</keyword>
<accession>A0ABZ2PI32</accession>
<evidence type="ECO:0000313" key="2">
    <source>
        <dbReference type="Proteomes" id="UP001432000"/>
    </source>
</evidence>
<dbReference type="Proteomes" id="UP001432000">
    <property type="component" value="Chromosome"/>
</dbReference>
<organism evidence="1 2">
    <name type="scientific">Rhodococcus sovatensis</name>
    <dbReference type="NCBI Taxonomy" id="1805840"/>
    <lineage>
        <taxon>Bacteria</taxon>
        <taxon>Bacillati</taxon>
        <taxon>Actinomycetota</taxon>
        <taxon>Actinomycetes</taxon>
        <taxon>Mycobacteriales</taxon>
        <taxon>Nocardiaceae</taxon>
        <taxon>Rhodococcus</taxon>
    </lineage>
</organism>
<dbReference type="RefSeq" id="WP_338889052.1">
    <property type="nucleotide sequence ID" value="NZ_CP147846.1"/>
</dbReference>
<protein>
    <submittedName>
        <fullName evidence="1">Uncharacterized protein</fullName>
    </submittedName>
</protein>
<name>A0ABZ2PI32_9NOCA</name>
<sequence length="47" mass="5016">MIATLDFETADERAAALVTREMADAGTDLKNFAAGITMYTTDNIAFG</sequence>